<proteinExistence type="predicted"/>
<accession>A0A4P6F2X2</accession>
<dbReference type="Pfam" id="PF11298">
    <property type="entry name" value="DUF3099"/>
    <property type="match status" value="1"/>
</dbReference>
<keyword evidence="3" id="KW-1185">Reference proteome</keyword>
<keyword evidence="1" id="KW-1133">Transmembrane helix</keyword>
<evidence type="ECO:0000313" key="2">
    <source>
        <dbReference type="EMBL" id="QAY64718.1"/>
    </source>
</evidence>
<dbReference type="EMBL" id="CP035495">
    <property type="protein sequence ID" value="QAY64718.1"/>
    <property type="molecule type" value="Genomic_DNA"/>
</dbReference>
<keyword evidence="1" id="KW-0472">Membrane</keyword>
<dbReference type="OrthoDB" id="4229919at2"/>
<gene>
    <name evidence="2" type="ORF">ET495_03185</name>
</gene>
<reference evidence="2 3" key="1">
    <citation type="submission" date="2019-01" db="EMBL/GenBank/DDBJ databases">
        <title>Genome sequencing of strain 2JSPR-7.</title>
        <authorList>
            <person name="Heo J."/>
            <person name="Kim S.-J."/>
            <person name="Kim J.-S."/>
            <person name="Hong S.-B."/>
            <person name="Kwon S.-W."/>
        </authorList>
    </citation>
    <scope>NUCLEOTIDE SEQUENCE [LARGE SCALE GENOMIC DNA]</scope>
    <source>
        <strain evidence="2 3">2JSPR-7</strain>
    </source>
</reference>
<dbReference type="AlphaFoldDB" id="A0A4P6F2X2"/>
<dbReference type="Proteomes" id="UP000291758">
    <property type="component" value="Chromosome"/>
</dbReference>
<evidence type="ECO:0000313" key="3">
    <source>
        <dbReference type="Proteomes" id="UP000291758"/>
    </source>
</evidence>
<dbReference type="InterPro" id="IPR021449">
    <property type="entry name" value="DUF3099"/>
</dbReference>
<evidence type="ECO:0000256" key="1">
    <source>
        <dbReference type="SAM" id="Phobius"/>
    </source>
</evidence>
<keyword evidence="1" id="KW-0812">Transmembrane</keyword>
<sequence>MPSITNAPQSLADDQSRRMRRYLLQMGFRVVCFLGAYVASGWLRWTLVAFAVVIPYVAVLLVNAGRDKVEYDTSAVAPAQPRELPPARDGAVVVEHVDVDPAPGHEEG</sequence>
<dbReference type="KEGG" id="xyl:ET495_03185"/>
<name>A0A4P6F2X2_9MICO</name>
<feature type="transmembrane region" description="Helical" evidence="1">
    <location>
        <begin position="21"/>
        <end position="39"/>
    </location>
</feature>
<feature type="transmembrane region" description="Helical" evidence="1">
    <location>
        <begin position="45"/>
        <end position="64"/>
    </location>
</feature>
<protein>
    <submittedName>
        <fullName evidence="2">DUF3099 domain-containing protein</fullName>
    </submittedName>
</protein>
<organism evidence="2 3">
    <name type="scientific">Xylanimonas allomyrinae</name>
    <dbReference type="NCBI Taxonomy" id="2509459"/>
    <lineage>
        <taxon>Bacteria</taxon>
        <taxon>Bacillati</taxon>
        <taxon>Actinomycetota</taxon>
        <taxon>Actinomycetes</taxon>
        <taxon>Micrococcales</taxon>
        <taxon>Promicromonosporaceae</taxon>
        <taxon>Xylanimonas</taxon>
    </lineage>
</organism>